<dbReference type="PANTHER" id="PTHR47870:SF4">
    <property type="entry name" value="CYTOCHROME C-TYPE BIOGENESIS PROTEIN CYCH"/>
    <property type="match status" value="1"/>
</dbReference>
<evidence type="ECO:0000256" key="3">
    <source>
        <dbReference type="ARBA" id="ARBA00022723"/>
    </source>
</evidence>
<comment type="function">
    <text evidence="6">Possible subunit of a heme lyase.</text>
</comment>
<evidence type="ECO:0000313" key="9">
    <source>
        <dbReference type="EMBL" id="QGG94535.1"/>
    </source>
</evidence>
<dbReference type="Proteomes" id="UP000334019">
    <property type="component" value="Chromosome"/>
</dbReference>
<reference evidence="9 10" key="1">
    <citation type="submission" date="2019-11" db="EMBL/GenBank/DDBJ databases">
        <authorList>
            <person name="He Y."/>
        </authorList>
    </citation>
    <scope>NUCLEOTIDE SEQUENCE [LARGE SCALE GENOMIC DNA]</scope>
    <source>
        <strain evidence="9 10">SCSIO 58843</strain>
    </source>
</reference>
<gene>
    <name evidence="9" type="ORF">GH723_05120</name>
</gene>
<dbReference type="Gene3D" id="1.10.8.640">
    <property type="entry name" value="Cytochrome C biogenesis protein"/>
    <property type="match status" value="1"/>
</dbReference>
<dbReference type="InterPro" id="IPR005616">
    <property type="entry name" value="CcmH/CycL/Ccl2/NrfF_N"/>
</dbReference>
<evidence type="ECO:0000259" key="8">
    <source>
        <dbReference type="Pfam" id="PF03918"/>
    </source>
</evidence>
<dbReference type="InterPro" id="IPR038297">
    <property type="entry name" value="CcmH/CycL/NrfF/Ccl2_sf"/>
</dbReference>
<keyword evidence="4 6" id="KW-0732">Signal</keyword>
<keyword evidence="2 6" id="KW-0349">Heme</keyword>
<feature type="domain" description="CcmH/CycL/Ccl2/NrfF N-terminal" evidence="8">
    <location>
        <begin position="73"/>
        <end position="206"/>
    </location>
</feature>
<evidence type="ECO:0000256" key="4">
    <source>
        <dbReference type="ARBA" id="ARBA00022729"/>
    </source>
</evidence>
<dbReference type="Pfam" id="PF03918">
    <property type="entry name" value="CcmH"/>
    <property type="match status" value="1"/>
</dbReference>
<comment type="similarity">
    <text evidence="1 6">Belongs to the CcmH/CycL/Ccl2/NrfF family.</text>
</comment>
<accession>A0A5Q2RMV8</accession>
<evidence type="ECO:0000256" key="7">
    <source>
        <dbReference type="SAM" id="MobiDB-lite"/>
    </source>
</evidence>
<evidence type="ECO:0000256" key="6">
    <source>
        <dbReference type="RuleBase" id="RU364112"/>
    </source>
</evidence>
<keyword evidence="3 6" id="KW-0479">Metal-binding</keyword>
<name>A0A5Q2RMV8_9ACTN</name>
<keyword evidence="5 6" id="KW-0408">Iron</keyword>
<organism evidence="9 10">
    <name type="scientific">Actinomarinicola tropica</name>
    <dbReference type="NCBI Taxonomy" id="2789776"/>
    <lineage>
        <taxon>Bacteria</taxon>
        <taxon>Bacillati</taxon>
        <taxon>Actinomycetota</taxon>
        <taxon>Acidimicrobiia</taxon>
        <taxon>Acidimicrobiales</taxon>
        <taxon>Iamiaceae</taxon>
        <taxon>Actinomarinicola</taxon>
    </lineage>
</organism>
<dbReference type="CDD" id="cd16378">
    <property type="entry name" value="CcmH_N"/>
    <property type="match status" value="1"/>
</dbReference>
<sequence>MARRRGRRRRLHRRVLGRDRRSGVVPRVAPGRGGAPLPRRRHPRRPRGHAGRAARLRHVIRRRPLLAASWAALALVVVVALVVGTVGGDEPTAAERAFDLTGRFACPVCDGQAVRDSNAGAAIEIRAEITRRVQAGQSDDQVLRALSDSYGSQYVLTPAASGASSLVWVLPVVVGILAFAGLAYAFARWTPRPDVEVDAADRALVDQALRERHGER</sequence>
<feature type="region of interest" description="Disordered" evidence="7">
    <location>
        <begin position="1"/>
        <end position="52"/>
    </location>
</feature>
<dbReference type="GO" id="GO:0005886">
    <property type="term" value="C:plasma membrane"/>
    <property type="evidence" value="ECO:0007669"/>
    <property type="project" value="TreeGrafter"/>
</dbReference>
<dbReference type="InterPro" id="IPR051263">
    <property type="entry name" value="C-type_cytochrome_biogenesis"/>
</dbReference>
<keyword evidence="6" id="KW-0472">Membrane</keyword>
<dbReference type="PANTHER" id="PTHR47870">
    <property type="entry name" value="CYTOCHROME C-TYPE BIOGENESIS PROTEIN CCMH"/>
    <property type="match status" value="1"/>
</dbReference>
<dbReference type="EMBL" id="CP045851">
    <property type="protein sequence ID" value="QGG94535.1"/>
    <property type="molecule type" value="Genomic_DNA"/>
</dbReference>
<keyword evidence="6" id="KW-1133">Transmembrane helix</keyword>
<evidence type="ECO:0000256" key="1">
    <source>
        <dbReference type="ARBA" id="ARBA00010342"/>
    </source>
</evidence>
<proteinExistence type="inferred from homology"/>
<dbReference type="KEGG" id="atq:GH723_05120"/>
<feature type="transmembrane region" description="Helical" evidence="6">
    <location>
        <begin position="166"/>
        <end position="187"/>
    </location>
</feature>
<protein>
    <recommendedName>
        <fullName evidence="6">Cytochrome c-type biogenesis protein</fullName>
    </recommendedName>
</protein>
<feature type="transmembrane region" description="Helical" evidence="6">
    <location>
        <begin position="65"/>
        <end position="86"/>
    </location>
</feature>
<evidence type="ECO:0000256" key="5">
    <source>
        <dbReference type="ARBA" id="ARBA00023004"/>
    </source>
</evidence>
<keyword evidence="10" id="KW-1185">Reference proteome</keyword>
<evidence type="ECO:0000256" key="2">
    <source>
        <dbReference type="ARBA" id="ARBA00022617"/>
    </source>
</evidence>
<keyword evidence="6" id="KW-0812">Transmembrane</keyword>
<dbReference type="AlphaFoldDB" id="A0A5Q2RMV8"/>
<feature type="compositionally biased region" description="Basic residues" evidence="7">
    <location>
        <begin position="1"/>
        <end position="15"/>
    </location>
</feature>
<feature type="compositionally biased region" description="Basic residues" evidence="7">
    <location>
        <begin position="38"/>
        <end position="52"/>
    </location>
</feature>
<dbReference type="GO" id="GO:0046872">
    <property type="term" value="F:metal ion binding"/>
    <property type="evidence" value="ECO:0007669"/>
    <property type="project" value="UniProtKB-KW"/>
</dbReference>
<evidence type="ECO:0000313" key="10">
    <source>
        <dbReference type="Proteomes" id="UP000334019"/>
    </source>
</evidence>